<evidence type="ECO:0000256" key="1">
    <source>
        <dbReference type="SAM" id="Phobius"/>
    </source>
</evidence>
<organism evidence="2 3">
    <name type="scientific">Periconia digitata</name>
    <dbReference type="NCBI Taxonomy" id="1303443"/>
    <lineage>
        <taxon>Eukaryota</taxon>
        <taxon>Fungi</taxon>
        <taxon>Dikarya</taxon>
        <taxon>Ascomycota</taxon>
        <taxon>Pezizomycotina</taxon>
        <taxon>Dothideomycetes</taxon>
        <taxon>Pleosporomycetidae</taxon>
        <taxon>Pleosporales</taxon>
        <taxon>Massarineae</taxon>
        <taxon>Periconiaceae</taxon>
        <taxon>Periconia</taxon>
    </lineage>
</organism>
<name>A0A9W4UPY6_9PLEO</name>
<evidence type="ECO:0000313" key="2">
    <source>
        <dbReference type="EMBL" id="CAI6339714.1"/>
    </source>
</evidence>
<accession>A0A9W4UPY6</accession>
<feature type="transmembrane region" description="Helical" evidence="1">
    <location>
        <begin position="20"/>
        <end position="40"/>
    </location>
</feature>
<dbReference type="EMBL" id="CAOQHR010000009">
    <property type="protein sequence ID" value="CAI6339714.1"/>
    <property type="molecule type" value="Genomic_DNA"/>
</dbReference>
<sequence>MYPLFETNLPLGVLLEYRDFCVRRCLLTLSANILLFWHIAISRRWVYSCQGNDLCVTCGMIYSRSTNNTKRGKKRHTFAYIDNLTSP</sequence>
<keyword evidence="3" id="KW-1185">Reference proteome</keyword>
<evidence type="ECO:0000313" key="3">
    <source>
        <dbReference type="Proteomes" id="UP001152607"/>
    </source>
</evidence>
<keyword evidence="1" id="KW-0812">Transmembrane</keyword>
<gene>
    <name evidence="2" type="ORF">PDIGIT_LOCUS12877</name>
</gene>
<dbReference type="AlphaFoldDB" id="A0A9W4UPY6"/>
<comment type="caution">
    <text evidence="2">The sequence shown here is derived from an EMBL/GenBank/DDBJ whole genome shotgun (WGS) entry which is preliminary data.</text>
</comment>
<keyword evidence="1" id="KW-1133">Transmembrane helix</keyword>
<protein>
    <submittedName>
        <fullName evidence="2">Uncharacterized protein</fullName>
    </submittedName>
</protein>
<dbReference type="Proteomes" id="UP001152607">
    <property type="component" value="Unassembled WGS sequence"/>
</dbReference>
<keyword evidence="1" id="KW-0472">Membrane</keyword>
<reference evidence="2" key="1">
    <citation type="submission" date="2023-01" db="EMBL/GenBank/DDBJ databases">
        <authorList>
            <person name="Van Ghelder C."/>
            <person name="Rancurel C."/>
        </authorList>
    </citation>
    <scope>NUCLEOTIDE SEQUENCE</scope>
    <source>
        <strain evidence="2">CNCM I-4278</strain>
    </source>
</reference>
<proteinExistence type="predicted"/>